<feature type="compositionally biased region" description="Basic and acidic residues" evidence="1">
    <location>
        <begin position="21"/>
        <end position="41"/>
    </location>
</feature>
<reference evidence="2 3" key="1">
    <citation type="submission" date="2013-08" db="EMBL/GenBank/DDBJ databases">
        <authorList>
            <person name="Weinstock G."/>
            <person name="Sodergren E."/>
            <person name="Wylie T."/>
            <person name="Fulton L."/>
            <person name="Fulton R."/>
            <person name="Fronick C."/>
            <person name="O'Laughlin M."/>
            <person name="Godfrey J."/>
            <person name="Miner T."/>
            <person name="Herter B."/>
            <person name="Appelbaum E."/>
            <person name="Cordes M."/>
            <person name="Lek S."/>
            <person name="Wollam A."/>
            <person name="Pepin K.H."/>
            <person name="Palsikar V.B."/>
            <person name="Mitreva M."/>
            <person name="Wilson R.K."/>
        </authorList>
    </citation>
    <scope>NUCLEOTIDE SEQUENCE [LARGE SCALE GENOMIC DNA]</scope>
    <source>
        <strain evidence="2 3">ATCC 14665</strain>
    </source>
</reference>
<dbReference type="EMBL" id="AWVQ01000520">
    <property type="protein sequence ID" value="ERK70124.1"/>
    <property type="molecule type" value="Genomic_DNA"/>
</dbReference>
<name>U2RNH7_LEIAQ</name>
<dbReference type="HOGENOM" id="CLU_2479537_0_0_11"/>
<sequence length="87" mass="9712">MPSRWVDTGTGRSGAHQKKGKTSDPKHDLHEIRSDRGDSPGKPHIAAPGGRAREHDGRYPRRASHQNAESAETDRNHYRNPPSRRLG</sequence>
<organism evidence="2 3">
    <name type="scientific">Leifsonia aquatica ATCC 14665</name>
    <dbReference type="NCBI Taxonomy" id="1358026"/>
    <lineage>
        <taxon>Bacteria</taxon>
        <taxon>Bacillati</taxon>
        <taxon>Actinomycetota</taxon>
        <taxon>Actinomycetes</taxon>
        <taxon>Micrococcales</taxon>
        <taxon>Microbacteriaceae</taxon>
        <taxon>Leifsonia</taxon>
    </lineage>
</organism>
<evidence type="ECO:0000313" key="2">
    <source>
        <dbReference type="EMBL" id="ERK70124.1"/>
    </source>
</evidence>
<comment type="caution">
    <text evidence="2">The sequence shown here is derived from an EMBL/GenBank/DDBJ whole genome shotgun (WGS) entry which is preliminary data.</text>
</comment>
<feature type="region of interest" description="Disordered" evidence="1">
    <location>
        <begin position="1"/>
        <end position="87"/>
    </location>
</feature>
<evidence type="ECO:0000313" key="3">
    <source>
        <dbReference type="Proteomes" id="UP000016605"/>
    </source>
</evidence>
<proteinExistence type="predicted"/>
<gene>
    <name evidence="2" type="ORF">N136_03542</name>
</gene>
<evidence type="ECO:0000256" key="1">
    <source>
        <dbReference type="SAM" id="MobiDB-lite"/>
    </source>
</evidence>
<dbReference type="Proteomes" id="UP000016605">
    <property type="component" value="Unassembled WGS sequence"/>
</dbReference>
<dbReference type="AlphaFoldDB" id="U2RNH7"/>
<protein>
    <submittedName>
        <fullName evidence="2">Uncharacterized protein</fullName>
    </submittedName>
</protein>
<accession>U2RNH7</accession>